<sequence length="100" mass="10830">MRSPSVAMRQIVAPNSRSRRERPSVSVSRTAPYQAPHGVGSAVAPPGRVTWSASARPPAEPSLDRAIFVNEPEPLPIAVELCSAPWVTADLAQHIWVARR</sequence>
<protein>
    <submittedName>
        <fullName evidence="2">Uncharacterized protein</fullName>
    </submittedName>
</protein>
<evidence type="ECO:0000313" key="2">
    <source>
        <dbReference type="EMBL" id="GAA2485395.1"/>
    </source>
</evidence>
<name>A0ABN3LJP3_9MICO</name>
<accession>A0ABN3LJP3</accession>
<evidence type="ECO:0000313" key="3">
    <source>
        <dbReference type="Proteomes" id="UP001500730"/>
    </source>
</evidence>
<proteinExistence type="predicted"/>
<reference evidence="2 3" key="1">
    <citation type="journal article" date="2019" name="Int. J. Syst. Evol. Microbiol.">
        <title>The Global Catalogue of Microorganisms (GCM) 10K type strain sequencing project: providing services to taxonomists for standard genome sequencing and annotation.</title>
        <authorList>
            <consortium name="The Broad Institute Genomics Platform"/>
            <consortium name="The Broad Institute Genome Sequencing Center for Infectious Disease"/>
            <person name="Wu L."/>
            <person name="Ma J."/>
        </authorList>
    </citation>
    <scope>NUCLEOTIDE SEQUENCE [LARGE SCALE GENOMIC DNA]</scope>
    <source>
        <strain evidence="2 3">JCM 16259</strain>
    </source>
</reference>
<organism evidence="2 3">
    <name type="scientific">Terrabacter carboxydivorans</name>
    <dbReference type="NCBI Taxonomy" id="619730"/>
    <lineage>
        <taxon>Bacteria</taxon>
        <taxon>Bacillati</taxon>
        <taxon>Actinomycetota</taxon>
        <taxon>Actinomycetes</taxon>
        <taxon>Micrococcales</taxon>
        <taxon>Intrasporangiaceae</taxon>
        <taxon>Terrabacter</taxon>
    </lineage>
</organism>
<keyword evidence="3" id="KW-1185">Reference proteome</keyword>
<comment type="caution">
    <text evidence="2">The sequence shown here is derived from an EMBL/GenBank/DDBJ whole genome shotgun (WGS) entry which is preliminary data.</text>
</comment>
<dbReference type="EMBL" id="BAAARE010000009">
    <property type="protein sequence ID" value="GAA2485395.1"/>
    <property type="molecule type" value="Genomic_DNA"/>
</dbReference>
<dbReference type="Proteomes" id="UP001500730">
    <property type="component" value="Unassembled WGS sequence"/>
</dbReference>
<evidence type="ECO:0000256" key="1">
    <source>
        <dbReference type="SAM" id="MobiDB-lite"/>
    </source>
</evidence>
<gene>
    <name evidence="2" type="ORF">GCM10009858_24200</name>
</gene>
<feature type="region of interest" description="Disordered" evidence="1">
    <location>
        <begin position="1"/>
        <end position="45"/>
    </location>
</feature>